<comment type="caution">
    <text evidence="2">The sequence shown here is derived from an EMBL/GenBank/DDBJ whole genome shotgun (WGS) entry which is preliminary data.</text>
</comment>
<evidence type="ECO:0000256" key="1">
    <source>
        <dbReference type="SAM" id="Coils"/>
    </source>
</evidence>
<sequence>MIPMPAIAKIRLTNVQYEQGNKRYTDQTFRFDGHNGAILLENGGGKSVLVQTAAQAVIPNGILADRKLRDTLDVSAAPAHIAVEWILNDKPRQYALTCVTFYMGKEGLEYLLYAYDYPAGDKGQIENLPFVQKDRSGKRPASREEIKEYYQSMSYSHMNAKTFSTKKEYQAYLEETFQIVPSEWEAILKINGAEGGVEKFFEQCATTGQLVDRLLIPVVEQGMAGNGTKDFARLFDNHRQHFREYLELTEQIKEYQDVISRVSQVVERYSRFDREEQAYQSLQGRAKGLLLHVDEELAQSVEAQEELDRKERALQEQEKRLHQKALSLDIARLQRERSEAEERLYRCEQRRDEKQAEHRESASLLESLKLAALLEQLQDKQTDLSAYQRQLEELDHSPDIAHLQIERAQVLSQLRYHFDRLEEDFRQLQDRAQAILSELAQEEQTKKKALLEAEEKRRSLLVLRTETRTHIENKEQQMQRIVQAILHDPLREQVEEQLPHWQKRSIALGEDVNGLIADMGRWQAESEELHRQEKQIQIELTALRQDLTKWETELSTVDKQAQQLLERLHLLSPEDRELNSIYKRQPTIRARLHEARTLLEEEKNQQMEQERILLRFYDLYKDSQLFTADPGLERQCRRWQSDIPSLQLGTAFLQILLEEKPQLTMSRLYEHYPFWPITLICGAADLGKVKKLVEGAAQQWTHPVFILTEQEAQARWTTPFELPAVHVSPGQWPQISESIPFQAWLEESRQKAAFVVEERKTLEEKLRQWHALADAVDRFWQEYDFQAIYLPLKEKISQGKGRLEELHNAVAHIDGQKQNLQRQLKEGASKKIRWEAEQADVTERYRKGLEWKRLQEERNRLTERLEGLSADEKGVAQEVDELKTQMDDLESKQRQQEKRTWELDEKLKDIRNDVDNKESQNSAPVKAELSLNLLKSRKAELTDKLQGIQQNRKSLQAMIGSAEKDVHRLEQQIRRQREQFSDILQGEITFPPNGEEEIERLTETTRSLKRTLDRLNQELADAQTKATVARTRVAAKEEQFFKTLPDAAIVDFGRQPLEEVETLLHQESQRLSQEGVQVKGERRRLEQLYAELNSVKKALEVARGVHKFGRESITAISLKEEDLQEYPYKRLAFTNELSLQLERAQEKVDLERKMVEQERKRFEAYCLQEIKDEKTKQQAVNGIRLKDSFSEIHDWGLRLQERIETAIRIAEESLRSLDEQVQIFINHLHSHLVRICEELKAIPKMTAVKVEEKRKEIFDFTVPHWPELEGKTKLRQHLEWMMKALENEKYRNEQGLEDTAKVQAQIESWLHPKQLLQVVSSSQEIKVRCRKVTNDNRVSSALTDWPTSERWSGGEKWSKNMTLFLGILNYLAEKRQHIRKGQGNHRVVILDNPFGKASSSHVLGPVFFIAQQLGFQMLALTAHAEGKFLRDYFPIIYSCRLRPTKDPSIAIVEAQKEIRYAYFQDHAPTSLERLEEVEQLTLL</sequence>
<dbReference type="Gene3D" id="1.10.287.1490">
    <property type="match status" value="1"/>
</dbReference>
<evidence type="ECO:0008006" key="4">
    <source>
        <dbReference type="Google" id="ProtNLM"/>
    </source>
</evidence>
<organism evidence="2 3">
    <name type="scientific">Heliobacterium chlorum</name>
    <dbReference type="NCBI Taxonomy" id="2698"/>
    <lineage>
        <taxon>Bacteria</taxon>
        <taxon>Bacillati</taxon>
        <taxon>Bacillota</taxon>
        <taxon>Clostridia</taxon>
        <taxon>Eubacteriales</taxon>
        <taxon>Heliobacteriaceae</taxon>
        <taxon>Heliobacterium</taxon>
    </lineage>
</organism>
<gene>
    <name evidence="2" type="ORF">H1S01_16635</name>
</gene>
<accession>A0ABR7T7V2</accession>
<evidence type="ECO:0000313" key="2">
    <source>
        <dbReference type="EMBL" id="MBC9786098.1"/>
    </source>
</evidence>
<keyword evidence="1" id="KW-0175">Coiled coil</keyword>
<feature type="coiled-coil region" evidence="1">
    <location>
        <begin position="803"/>
        <end position="899"/>
    </location>
</feature>
<dbReference type="Proteomes" id="UP000617402">
    <property type="component" value="Unassembled WGS sequence"/>
</dbReference>
<feature type="coiled-coil region" evidence="1">
    <location>
        <begin position="1134"/>
        <end position="1161"/>
    </location>
</feature>
<evidence type="ECO:0000313" key="3">
    <source>
        <dbReference type="Proteomes" id="UP000617402"/>
    </source>
</evidence>
<reference evidence="2 3" key="1">
    <citation type="submission" date="2020-07" db="EMBL/GenBank/DDBJ databases">
        <title>Draft whole-genome sequence of Heliobacterium chlorum DSM 3682, type strain.</title>
        <authorList>
            <person name="Kyndt J.A."/>
            <person name="Meyer T.E."/>
            <person name="Imhoff J.F."/>
        </authorList>
    </citation>
    <scope>NUCLEOTIDE SEQUENCE [LARGE SCALE GENOMIC DNA]</scope>
    <source>
        <strain evidence="2 3">DSM 3682</strain>
    </source>
</reference>
<dbReference type="EMBL" id="JACVHF010000025">
    <property type="protein sequence ID" value="MBC9786098.1"/>
    <property type="molecule type" value="Genomic_DNA"/>
</dbReference>
<keyword evidence="3" id="KW-1185">Reference proteome</keyword>
<feature type="coiled-coil region" evidence="1">
    <location>
        <begin position="931"/>
        <end position="1032"/>
    </location>
</feature>
<feature type="coiled-coil region" evidence="1">
    <location>
        <begin position="293"/>
        <end position="459"/>
    </location>
</feature>
<protein>
    <recommendedName>
        <fullName evidence="4">Chromosome partition protein Smc</fullName>
    </recommendedName>
</protein>
<dbReference type="RefSeq" id="WP_188041523.1">
    <property type="nucleotide sequence ID" value="NZ_JACVHF010000025.1"/>
</dbReference>
<feature type="coiled-coil region" evidence="1">
    <location>
        <begin position="526"/>
        <end position="612"/>
    </location>
</feature>
<proteinExistence type="predicted"/>
<name>A0ABR7T7V2_HELCL</name>